<evidence type="ECO:0000256" key="1">
    <source>
        <dbReference type="SAM" id="SignalP"/>
    </source>
</evidence>
<gene>
    <name evidence="3" type="ORF">TDIS_0017</name>
</gene>
<evidence type="ECO:0000259" key="2">
    <source>
        <dbReference type="Pfam" id="PF14371"/>
    </source>
</evidence>
<comment type="caution">
    <text evidence="3">The sequence shown here is derived from an EMBL/GenBank/DDBJ whole genome shotgun (WGS) entry which is preliminary data.</text>
</comment>
<evidence type="ECO:0000313" key="4">
    <source>
        <dbReference type="Proteomes" id="UP000078390"/>
    </source>
</evidence>
<dbReference type="Pfam" id="PF14371">
    <property type="entry name" value="DUF4412"/>
    <property type="match status" value="1"/>
</dbReference>
<dbReference type="RefSeq" id="WP_068668054.1">
    <property type="nucleotide sequence ID" value="NZ_LWLG01000001.1"/>
</dbReference>
<dbReference type="EMBL" id="LWLG01000001">
    <property type="protein sequence ID" value="OAQ21499.1"/>
    <property type="molecule type" value="Genomic_DNA"/>
</dbReference>
<dbReference type="AlphaFoldDB" id="A0A179D6Y1"/>
<dbReference type="STRING" id="999894.TDIS_0017"/>
<keyword evidence="1" id="KW-0732">Signal</keyword>
<dbReference type="OrthoDB" id="9886324at2"/>
<name>A0A179D6Y1_9BACT</name>
<keyword evidence="4" id="KW-1185">Reference proteome</keyword>
<dbReference type="InterPro" id="IPR025524">
    <property type="entry name" value="DUF4412"/>
</dbReference>
<reference evidence="3 4" key="1">
    <citation type="submission" date="2016-04" db="EMBL/GenBank/DDBJ databases">
        <title>Genome analysis of Thermosulfurimonas dismutans, the first thermophilic sulfur-disproportionating bacterium of the phylum Thermodesulfobacteria.</title>
        <authorList>
            <person name="Mardanov A.V."/>
            <person name="Beletsky A.V."/>
            <person name="Kadnikov V.V."/>
            <person name="Slobodkin A.I."/>
            <person name="Ravin N.V."/>
        </authorList>
    </citation>
    <scope>NUCLEOTIDE SEQUENCE [LARGE SCALE GENOMIC DNA]</scope>
    <source>
        <strain evidence="3 4">S95</strain>
    </source>
</reference>
<organism evidence="3 4">
    <name type="scientific">Thermosulfurimonas dismutans</name>
    <dbReference type="NCBI Taxonomy" id="999894"/>
    <lineage>
        <taxon>Bacteria</taxon>
        <taxon>Pseudomonadati</taxon>
        <taxon>Thermodesulfobacteriota</taxon>
        <taxon>Thermodesulfobacteria</taxon>
        <taxon>Thermodesulfobacteriales</taxon>
        <taxon>Thermodesulfobacteriaceae</taxon>
        <taxon>Thermosulfurimonas</taxon>
    </lineage>
</organism>
<accession>A0A179D6Y1</accession>
<feature type="domain" description="DUF4412" evidence="2">
    <location>
        <begin position="108"/>
        <end position="236"/>
    </location>
</feature>
<sequence length="258" mass="29148">MKRIVILFWALMVFSASGMAGMVIQGRTSDGDTYYWVCQDGWSRTGTDRYYVIMDANRQVSYTVMVTEKTYYETTAAESRERLRQMQQSMGAFAKRFGKFFGGGQAATEAEPARPQVTYKKTGQKQTIAGYLAEQVIVFENGRPVREIWVSKKLAQDMAKSCDLKKFAEMVKAMVPSEWQGGFSPQGAESMSWLTKEQELGYPLKEIYYQGQRVQEVTKVEKKELPRSYFSVPAGFKKMSSYGGGYPGNIPQGGGMPW</sequence>
<dbReference type="Proteomes" id="UP000078390">
    <property type="component" value="Unassembled WGS sequence"/>
</dbReference>
<evidence type="ECO:0000313" key="3">
    <source>
        <dbReference type="EMBL" id="OAQ21499.1"/>
    </source>
</evidence>
<feature type="signal peptide" evidence="1">
    <location>
        <begin position="1"/>
        <end position="20"/>
    </location>
</feature>
<feature type="chain" id="PRO_5008100249" description="DUF4412 domain-containing protein" evidence="1">
    <location>
        <begin position="21"/>
        <end position="258"/>
    </location>
</feature>
<proteinExistence type="predicted"/>
<protein>
    <recommendedName>
        <fullName evidence="2">DUF4412 domain-containing protein</fullName>
    </recommendedName>
</protein>